<dbReference type="Pfam" id="PF00640">
    <property type="entry name" value="PID"/>
    <property type="match status" value="1"/>
</dbReference>
<dbReference type="Pfam" id="PF21792">
    <property type="entry name" value="DAB2_SBM"/>
    <property type="match status" value="1"/>
</dbReference>
<feature type="region of interest" description="Disordered" evidence="6">
    <location>
        <begin position="1"/>
        <end position="34"/>
    </location>
</feature>
<dbReference type="GO" id="GO:0006898">
    <property type="term" value="P:receptor-mediated endocytosis"/>
    <property type="evidence" value="ECO:0007669"/>
    <property type="project" value="TreeGrafter"/>
</dbReference>
<comment type="subcellular location">
    <subcellularLocation>
        <location evidence="1">Cytoplasm</location>
    </subcellularLocation>
</comment>
<dbReference type="GO" id="GO:0030154">
    <property type="term" value="P:cell differentiation"/>
    <property type="evidence" value="ECO:0007669"/>
    <property type="project" value="UniProtKB-KW"/>
</dbReference>
<dbReference type="PANTHER" id="PTHR47695:SF5">
    <property type="entry name" value="DISABLED HOMOLOG 2"/>
    <property type="match status" value="1"/>
</dbReference>
<keyword evidence="3" id="KW-0963">Cytoplasm</keyword>
<name>A0A9D3M1Z4_ANGAN</name>
<evidence type="ECO:0000259" key="7">
    <source>
        <dbReference type="PROSITE" id="PS01179"/>
    </source>
</evidence>
<sequence length="699" mass="74129">MSTEAESNVNNQADQPPVKTPSKKEKKKGPEKTDEYLLARFKGDGVRYKAKIIGVDNVPAARGDKMSQDSMMMLKGMAAANRSQGKHKQRIWVNISLSGIRIIDEKTGVIEHEHAVNKISFIARDVTDNRAFGYVCGAEGQHQFFAIKTAQQAEPLVIDLKDLFQLIFNLKKKETEGTKKDETNKVVENGGDSSQTIEGPVDKLKGVEQLDLFGDMSTPPDLHSPSETKDILLLDLSTEIDNNQNCVKGNPFSTSSSSVSRPRPLPSASPENPFSSQLSFFPTPIPDPFSDDPFAKNTQPAPEGPAKSYGSAEPNGRPLNGDSDYFAQQFDQISNRTAMQALTNGHWPSNGGCSGKSRPLQNGVKQEPAGKPGLPAPPAKDSVVISPPPLNTKAGRGRRSVKSPTNDLLGTDLFASPSQAESPSPPLQDPSPLKQMDLFSNGLANSAAPLATFGALPLAAPAVTATVSWIQPAPSVFSSSAALPQVMGSASPPTVFGTPPVPAWGQPLAHVRGRPRPSAPVLGPGTLSGAPRGLAPAPPAPKANPFQTSVRSPRVDSNAFTDLDPLGEREPKAREDMFKDFRMARPPAVPARKGEQPAGLAVNGGFAEYFSSKVGLSQQDTAEQNGYDITHISPKINDLLKSVPHQPAPTTVTPPPAKARYDNPFGAGLFAASFPAMSAPAIQPVGSGPFGAPPGNPFA</sequence>
<feature type="region of interest" description="Disordered" evidence="6">
    <location>
        <begin position="342"/>
        <end position="432"/>
    </location>
</feature>
<evidence type="ECO:0000256" key="4">
    <source>
        <dbReference type="ARBA" id="ARBA00022553"/>
    </source>
</evidence>
<dbReference type="GO" id="GO:0010718">
    <property type="term" value="P:positive regulation of epithelial to mesenchymal transition"/>
    <property type="evidence" value="ECO:0007669"/>
    <property type="project" value="TreeGrafter"/>
</dbReference>
<dbReference type="GO" id="GO:0005737">
    <property type="term" value="C:cytoplasm"/>
    <property type="evidence" value="ECO:0007669"/>
    <property type="project" value="UniProtKB-SubCell"/>
</dbReference>
<dbReference type="GO" id="GO:0045807">
    <property type="term" value="P:positive regulation of endocytosis"/>
    <property type="evidence" value="ECO:0007669"/>
    <property type="project" value="TreeGrafter"/>
</dbReference>
<dbReference type="CDD" id="cd01215">
    <property type="entry name" value="PTB_Dab"/>
    <property type="match status" value="1"/>
</dbReference>
<evidence type="ECO:0000256" key="3">
    <source>
        <dbReference type="ARBA" id="ARBA00022490"/>
    </source>
</evidence>
<protein>
    <recommendedName>
        <fullName evidence="7">PID domain-containing protein</fullName>
    </recommendedName>
</protein>
<dbReference type="InterPro" id="IPR048561">
    <property type="entry name" value="Dab_PTB"/>
</dbReference>
<gene>
    <name evidence="8" type="ORF">ANANG_G00196020</name>
</gene>
<feature type="domain" description="PID" evidence="7">
    <location>
        <begin position="43"/>
        <end position="192"/>
    </location>
</feature>
<dbReference type="PROSITE" id="PS01179">
    <property type="entry name" value="PID"/>
    <property type="match status" value="1"/>
</dbReference>
<dbReference type="Gene3D" id="2.30.29.30">
    <property type="entry name" value="Pleckstrin-homology domain (PH domain)/Phosphotyrosine-binding domain (PTB)"/>
    <property type="match status" value="1"/>
</dbReference>
<dbReference type="EMBL" id="JAFIRN010000010">
    <property type="protein sequence ID" value="KAG5841100.1"/>
    <property type="molecule type" value="Genomic_DNA"/>
</dbReference>
<reference evidence="8" key="1">
    <citation type="submission" date="2021-01" db="EMBL/GenBank/DDBJ databases">
        <title>A chromosome-scale assembly of European eel, Anguilla anguilla.</title>
        <authorList>
            <person name="Henkel C."/>
            <person name="Jong-Raadsen S.A."/>
            <person name="Dufour S."/>
            <person name="Weltzien F.-A."/>
            <person name="Palstra A.P."/>
            <person name="Pelster B."/>
            <person name="Spaink H.P."/>
            <person name="Van Den Thillart G.E."/>
            <person name="Jansen H."/>
            <person name="Zahm M."/>
            <person name="Klopp C."/>
            <person name="Cedric C."/>
            <person name="Louis A."/>
            <person name="Berthelot C."/>
            <person name="Parey E."/>
            <person name="Roest Crollius H."/>
            <person name="Montfort J."/>
            <person name="Robinson-Rechavi M."/>
            <person name="Bucao C."/>
            <person name="Bouchez O."/>
            <person name="Gislard M."/>
            <person name="Lluch J."/>
            <person name="Milhes M."/>
            <person name="Lampietro C."/>
            <person name="Lopez Roques C."/>
            <person name="Donnadieu C."/>
            <person name="Braasch I."/>
            <person name="Desvignes T."/>
            <person name="Postlethwait J."/>
            <person name="Bobe J."/>
            <person name="Guiguen Y."/>
            <person name="Dirks R."/>
        </authorList>
    </citation>
    <scope>NUCLEOTIDE SEQUENCE</scope>
    <source>
        <strain evidence="8">Tag_6206</strain>
        <tissue evidence="8">Liver</tissue>
    </source>
</reference>
<dbReference type="GO" id="GO:0090090">
    <property type="term" value="P:negative regulation of canonical Wnt signaling pathway"/>
    <property type="evidence" value="ECO:0007669"/>
    <property type="project" value="TreeGrafter"/>
</dbReference>
<dbReference type="InterPro" id="IPR011993">
    <property type="entry name" value="PH-like_dom_sf"/>
</dbReference>
<dbReference type="InterPro" id="IPR048559">
    <property type="entry name" value="DAB1/2_SBM"/>
</dbReference>
<keyword evidence="9" id="KW-1185">Reference proteome</keyword>
<dbReference type="SMART" id="SM00462">
    <property type="entry name" value="PTB"/>
    <property type="match status" value="1"/>
</dbReference>
<evidence type="ECO:0000256" key="5">
    <source>
        <dbReference type="ARBA" id="ARBA00022782"/>
    </source>
</evidence>
<dbReference type="Proteomes" id="UP001044222">
    <property type="component" value="Chromosome 10"/>
</dbReference>
<evidence type="ECO:0000256" key="6">
    <source>
        <dbReference type="SAM" id="MobiDB-lite"/>
    </source>
</evidence>
<proteinExistence type="predicted"/>
<keyword evidence="4" id="KW-0597">Phosphoprotein</keyword>
<dbReference type="GO" id="GO:0038024">
    <property type="term" value="F:cargo receptor activity"/>
    <property type="evidence" value="ECO:0007669"/>
    <property type="project" value="TreeGrafter"/>
</dbReference>
<evidence type="ECO:0000313" key="9">
    <source>
        <dbReference type="Proteomes" id="UP001044222"/>
    </source>
</evidence>
<keyword evidence="2" id="KW-0217">Developmental protein</keyword>
<dbReference type="SUPFAM" id="SSF50729">
    <property type="entry name" value="PH domain-like"/>
    <property type="match status" value="1"/>
</dbReference>
<feature type="region of interest" description="Disordered" evidence="6">
    <location>
        <begin position="512"/>
        <end position="567"/>
    </location>
</feature>
<comment type="caution">
    <text evidence="8">The sequence shown here is derived from an EMBL/GenBank/DDBJ whole genome shotgun (WGS) entry which is preliminary data.</text>
</comment>
<dbReference type="FunFam" id="2.30.29.30:FF:000035">
    <property type="entry name" value="Disabled homolog 2 isoform 1"/>
    <property type="match status" value="1"/>
</dbReference>
<evidence type="ECO:0000256" key="2">
    <source>
        <dbReference type="ARBA" id="ARBA00022473"/>
    </source>
</evidence>
<dbReference type="AlphaFoldDB" id="A0A9D3M1Z4"/>
<feature type="region of interest" description="Disordered" evidence="6">
    <location>
        <begin position="181"/>
        <end position="201"/>
    </location>
</feature>
<dbReference type="PANTHER" id="PTHR47695">
    <property type="entry name" value="PID DOMAIN-CONTAINING PROTEIN"/>
    <property type="match status" value="1"/>
</dbReference>
<organism evidence="8 9">
    <name type="scientific">Anguilla anguilla</name>
    <name type="common">European freshwater eel</name>
    <name type="synonym">Muraena anguilla</name>
    <dbReference type="NCBI Taxonomy" id="7936"/>
    <lineage>
        <taxon>Eukaryota</taxon>
        <taxon>Metazoa</taxon>
        <taxon>Chordata</taxon>
        <taxon>Craniata</taxon>
        <taxon>Vertebrata</taxon>
        <taxon>Euteleostomi</taxon>
        <taxon>Actinopterygii</taxon>
        <taxon>Neopterygii</taxon>
        <taxon>Teleostei</taxon>
        <taxon>Anguilliformes</taxon>
        <taxon>Anguillidae</taxon>
        <taxon>Anguilla</taxon>
    </lineage>
</organism>
<evidence type="ECO:0000256" key="1">
    <source>
        <dbReference type="ARBA" id="ARBA00004496"/>
    </source>
</evidence>
<dbReference type="InterPro" id="IPR006020">
    <property type="entry name" value="PTB/PI_dom"/>
</dbReference>
<dbReference type="GO" id="GO:0005905">
    <property type="term" value="C:clathrin-coated pit"/>
    <property type="evidence" value="ECO:0007669"/>
    <property type="project" value="TreeGrafter"/>
</dbReference>
<feature type="compositionally biased region" description="Polar residues" evidence="6">
    <location>
        <begin position="1"/>
        <end position="14"/>
    </location>
</feature>
<feature type="compositionally biased region" description="Low complexity" evidence="6">
    <location>
        <begin position="251"/>
        <end position="270"/>
    </location>
</feature>
<keyword evidence="5" id="KW-0221">Differentiation</keyword>
<accession>A0A9D3M1Z4</accession>
<feature type="region of interest" description="Disordered" evidence="6">
    <location>
        <begin position="245"/>
        <end position="324"/>
    </location>
</feature>
<dbReference type="GO" id="GO:0035615">
    <property type="term" value="F:clathrin adaptor activity"/>
    <property type="evidence" value="ECO:0007669"/>
    <property type="project" value="TreeGrafter"/>
</dbReference>
<evidence type="ECO:0000313" key="8">
    <source>
        <dbReference type="EMBL" id="KAG5841100.1"/>
    </source>
</evidence>